<accession>A0ABP6UNU8</accession>
<sequence length="66" mass="7449">MPRSFLYVLSNLNIESHRASKKGNNEGSMGSKSKYRTMKSSQNIQKESGTKNQKKENTLDIISKSL</sequence>
<evidence type="ECO:0000313" key="3">
    <source>
        <dbReference type="Proteomes" id="UP001500459"/>
    </source>
</evidence>
<evidence type="ECO:0000256" key="1">
    <source>
        <dbReference type="SAM" id="MobiDB-lite"/>
    </source>
</evidence>
<keyword evidence="3" id="KW-1185">Reference proteome</keyword>
<reference evidence="3" key="1">
    <citation type="journal article" date="2019" name="Int. J. Syst. Evol. Microbiol.">
        <title>The Global Catalogue of Microorganisms (GCM) 10K type strain sequencing project: providing services to taxonomists for standard genome sequencing and annotation.</title>
        <authorList>
            <consortium name="The Broad Institute Genomics Platform"/>
            <consortium name="The Broad Institute Genome Sequencing Center for Infectious Disease"/>
            <person name="Wu L."/>
            <person name="Ma J."/>
        </authorList>
    </citation>
    <scope>NUCLEOTIDE SEQUENCE [LARGE SCALE GENOMIC DNA]</scope>
    <source>
        <strain evidence="3">JCM 17106</strain>
    </source>
</reference>
<comment type="caution">
    <text evidence="2">The sequence shown here is derived from an EMBL/GenBank/DDBJ whole genome shotgun (WGS) entry which is preliminary data.</text>
</comment>
<proteinExistence type="predicted"/>
<evidence type="ECO:0000313" key="2">
    <source>
        <dbReference type="EMBL" id="GAA3515567.1"/>
    </source>
</evidence>
<feature type="compositionally biased region" description="Polar residues" evidence="1">
    <location>
        <begin position="38"/>
        <end position="51"/>
    </location>
</feature>
<organism evidence="2 3">
    <name type="scientific">Aquimarina addita</name>
    <dbReference type="NCBI Taxonomy" id="870485"/>
    <lineage>
        <taxon>Bacteria</taxon>
        <taxon>Pseudomonadati</taxon>
        <taxon>Bacteroidota</taxon>
        <taxon>Flavobacteriia</taxon>
        <taxon>Flavobacteriales</taxon>
        <taxon>Flavobacteriaceae</taxon>
        <taxon>Aquimarina</taxon>
    </lineage>
</organism>
<feature type="region of interest" description="Disordered" evidence="1">
    <location>
        <begin position="16"/>
        <end position="66"/>
    </location>
</feature>
<dbReference type="Proteomes" id="UP001500459">
    <property type="component" value="Unassembled WGS sequence"/>
</dbReference>
<name>A0ABP6UNU8_9FLAO</name>
<gene>
    <name evidence="2" type="ORF">GCM10022393_31880</name>
</gene>
<dbReference type="EMBL" id="BAABCW010000015">
    <property type="protein sequence ID" value="GAA3515567.1"/>
    <property type="molecule type" value="Genomic_DNA"/>
</dbReference>
<protein>
    <submittedName>
        <fullName evidence="2">Uncharacterized protein</fullName>
    </submittedName>
</protein>